<organism evidence="1 2">
    <name type="scientific">Trichinella spiralis</name>
    <name type="common">Trichina worm</name>
    <dbReference type="NCBI Taxonomy" id="6334"/>
    <lineage>
        <taxon>Eukaryota</taxon>
        <taxon>Metazoa</taxon>
        <taxon>Ecdysozoa</taxon>
        <taxon>Nematoda</taxon>
        <taxon>Enoplea</taxon>
        <taxon>Dorylaimia</taxon>
        <taxon>Trichinellida</taxon>
        <taxon>Trichinellidae</taxon>
        <taxon>Trichinella</taxon>
    </lineage>
</organism>
<reference evidence="1 2" key="1">
    <citation type="submission" date="2015-01" db="EMBL/GenBank/DDBJ databases">
        <title>Evolution of Trichinella species and genotypes.</title>
        <authorList>
            <person name="Korhonen P.K."/>
            <person name="Edoardo P."/>
            <person name="Giuseppe L.R."/>
            <person name="Gasser R.B."/>
        </authorList>
    </citation>
    <scope>NUCLEOTIDE SEQUENCE [LARGE SCALE GENOMIC DNA]</scope>
    <source>
        <strain evidence="1">ISS3</strain>
    </source>
</reference>
<keyword evidence="2" id="KW-1185">Reference proteome</keyword>
<accession>A0A0V1B7C2</accession>
<protein>
    <submittedName>
        <fullName evidence="1">Uncharacterized protein</fullName>
    </submittedName>
</protein>
<sequence>MLYKCYYDHEHRLESAYLFSYPLASTKITSSLNIFSNISANTHLYNVRPGTNVIMITNIAWRARIYFRILWLLLKSHHHSTFFPISQQIRIYTTCDQKVLESFTANKPVGVE</sequence>
<name>A0A0V1B7C2_TRISP</name>
<proteinExistence type="predicted"/>
<dbReference type="OrthoDB" id="5936274at2759"/>
<evidence type="ECO:0000313" key="1">
    <source>
        <dbReference type="EMBL" id="KRY32894.1"/>
    </source>
</evidence>
<dbReference type="Proteomes" id="UP000054776">
    <property type="component" value="Unassembled WGS sequence"/>
</dbReference>
<evidence type="ECO:0000313" key="2">
    <source>
        <dbReference type="Proteomes" id="UP000054776"/>
    </source>
</evidence>
<dbReference type="EMBL" id="JYDH01000090">
    <property type="protein sequence ID" value="KRY32894.1"/>
    <property type="molecule type" value="Genomic_DNA"/>
</dbReference>
<dbReference type="InParanoid" id="A0A0V1B7C2"/>
<dbReference type="AlphaFoldDB" id="A0A0V1B7C2"/>
<comment type="caution">
    <text evidence="1">The sequence shown here is derived from an EMBL/GenBank/DDBJ whole genome shotgun (WGS) entry which is preliminary data.</text>
</comment>
<gene>
    <name evidence="1" type="ORF">T01_14269</name>
</gene>